<dbReference type="Proteomes" id="UP000245469">
    <property type="component" value="Unassembled WGS sequence"/>
</dbReference>
<keyword evidence="3" id="KW-1185">Reference proteome</keyword>
<feature type="domain" description="YdhG-like" evidence="1">
    <location>
        <begin position="27"/>
        <end position="111"/>
    </location>
</feature>
<evidence type="ECO:0000313" key="3">
    <source>
        <dbReference type="Proteomes" id="UP000245469"/>
    </source>
</evidence>
<dbReference type="OrthoDB" id="9811812at2"/>
<accession>A0A316A756</accession>
<protein>
    <submittedName>
        <fullName evidence="2">Uncharacterized protein DUF1801</fullName>
    </submittedName>
</protein>
<reference evidence="2 3" key="1">
    <citation type="submission" date="2018-03" db="EMBL/GenBank/DDBJ databases">
        <title>Genomic Encyclopedia of Archaeal and Bacterial Type Strains, Phase II (KMG-II): from individual species to whole genera.</title>
        <authorList>
            <person name="Goeker M."/>
        </authorList>
    </citation>
    <scope>NUCLEOTIDE SEQUENCE [LARGE SCALE GENOMIC DNA]</scope>
    <source>
        <strain evidence="2 3">DSM 44889</strain>
    </source>
</reference>
<dbReference type="RefSeq" id="WP_109774640.1">
    <property type="nucleotide sequence ID" value="NZ_QGDQ01000013.1"/>
</dbReference>
<proteinExistence type="predicted"/>
<dbReference type="AlphaFoldDB" id="A0A316A756"/>
<dbReference type="Pfam" id="PF08818">
    <property type="entry name" value="DUF1801"/>
    <property type="match status" value="1"/>
</dbReference>
<organism evidence="2 3">
    <name type="scientific">Quadrisphaera granulorum</name>
    <dbReference type="NCBI Taxonomy" id="317664"/>
    <lineage>
        <taxon>Bacteria</taxon>
        <taxon>Bacillati</taxon>
        <taxon>Actinomycetota</taxon>
        <taxon>Actinomycetes</taxon>
        <taxon>Kineosporiales</taxon>
        <taxon>Kineosporiaceae</taxon>
        <taxon>Quadrisphaera</taxon>
    </lineage>
</organism>
<gene>
    <name evidence="2" type="ORF">BXY45_11337</name>
</gene>
<comment type="caution">
    <text evidence="2">The sequence shown here is derived from an EMBL/GenBank/DDBJ whole genome shotgun (WGS) entry which is preliminary data.</text>
</comment>
<sequence length="116" mass="12773">MTSADVDRYLAGLTTPWPAEAAKAAVAAIRTGGKFEEAIKWSHPYFACSGRAVLKLHVARGWINIFFYRGAELNDPDHLLSNGGTSGMRRLRLERDAPLPVVQIQELSRQAANISH</sequence>
<evidence type="ECO:0000259" key="1">
    <source>
        <dbReference type="Pfam" id="PF08818"/>
    </source>
</evidence>
<dbReference type="EMBL" id="QGDQ01000013">
    <property type="protein sequence ID" value="PWJ53279.1"/>
    <property type="molecule type" value="Genomic_DNA"/>
</dbReference>
<dbReference type="Gene3D" id="3.90.1150.200">
    <property type="match status" value="1"/>
</dbReference>
<dbReference type="InterPro" id="IPR014922">
    <property type="entry name" value="YdhG-like"/>
</dbReference>
<dbReference type="SUPFAM" id="SSF159888">
    <property type="entry name" value="YdhG-like"/>
    <property type="match status" value="1"/>
</dbReference>
<name>A0A316A756_9ACTN</name>
<evidence type="ECO:0000313" key="2">
    <source>
        <dbReference type="EMBL" id="PWJ53279.1"/>
    </source>
</evidence>